<dbReference type="Gene3D" id="1.20.1050.10">
    <property type="match status" value="1"/>
</dbReference>
<protein>
    <recommendedName>
        <fullName evidence="4">Glutathione S-transferase</fullName>
    </recommendedName>
</protein>
<dbReference type="CDD" id="cd00299">
    <property type="entry name" value="GST_C_family"/>
    <property type="match status" value="1"/>
</dbReference>
<evidence type="ECO:0000256" key="1">
    <source>
        <dbReference type="SAM" id="MobiDB-lite"/>
    </source>
</evidence>
<accession>A0ABQ6MJ72</accession>
<feature type="compositionally biased region" description="Low complexity" evidence="1">
    <location>
        <begin position="15"/>
        <end position="29"/>
    </location>
</feature>
<dbReference type="Pfam" id="PF13410">
    <property type="entry name" value="GST_C_2"/>
    <property type="match status" value="1"/>
</dbReference>
<proteinExistence type="predicted"/>
<sequence length="252" mass="28575">MTSAKDNLLERLLDNTTGNNTNETQTPTNDPFHRPSDPIPTQLQHELTKCSDGDRYAKFSQHIALTSTVDPSSGITLDPKSAAAYLYSAHANQNMFARQFLTANPSPDFPQRPQRRSGGGKWATSPAAGAHKFAELWKQLSWLEENAVGPYLVGDSVSFSDFAWFPTLTFMELMLPLYGWGDVFDDQNAATPFPKIAKWYSSCWRDMDGFRTTREEVLEYWQEMKDKGQFEPTLEEIREAEAQGRGLKFKYP</sequence>
<comment type="caution">
    <text evidence="2">The sequence shown here is derived from an EMBL/GenBank/DDBJ whole genome shotgun (WGS) entry which is preliminary data.</text>
</comment>
<evidence type="ECO:0000313" key="3">
    <source>
        <dbReference type="Proteomes" id="UP001165060"/>
    </source>
</evidence>
<dbReference type="Proteomes" id="UP001165060">
    <property type="component" value="Unassembled WGS sequence"/>
</dbReference>
<organism evidence="2 3">
    <name type="scientific">Tetraparma gracilis</name>
    <dbReference type="NCBI Taxonomy" id="2962635"/>
    <lineage>
        <taxon>Eukaryota</taxon>
        <taxon>Sar</taxon>
        <taxon>Stramenopiles</taxon>
        <taxon>Ochrophyta</taxon>
        <taxon>Bolidophyceae</taxon>
        <taxon>Parmales</taxon>
        <taxon>Triparmaceae</taxon>
        <taxon>Tetraparma</taxon>
    </lineage>
</organism>
<feature type="region of interest" description="Disordered" evidence="1">
    <location>
        <begin position="14"/>
        <end position="41"/>
    </location>
</feature>
<feature type="region of interest" description="Disordered" evidence="1">
    <location>
        <begin position="103"/>
        <end position="126"/>
    </location>
</feature>
<name>A0ABQ6MJ72_9STRA</name>
<keyword evidence="3" id="KW-1185">Reference proteome</keyword>
<dbReference type="InterPro" id="IPR036282">
    <property type="entry name" value="Glutathione-S-Trfase_C_sf"/>
</dbReference>
<gene>
    <name evidence="2" type="ORF">TeGR_g9015</name>
</gene>
<dbReference type="SUPFAM" id="SSF47616">
    <property type="entry name" value="GST C-terminal domain-like"/>
    <property type="match status" value="1"/>
</dbReference>
<evidence type="ECO:0000313" key="2">
    <source>
        <dbReference type="EMBL" id="GMI26878.1"/>
    </source>
</evidence>
<dbReference type="EMBL" id="BRYB01005623">
    <property type="protein sequence ID" value="GMI26878.1"/>
    <property type="molecule type" value="Genomic_DNA"/>
</dbReference>
<reference evidence="2 3" key="1">
    <citation type="journal article" date="2023" name="Commun. Biol.">
        <title>Genome analysis of Parmales, the sister group of diatoms, reveals the evolutionary specialization of diatoms from phago-mixotrophs to photoautotrophs.</title>
        <authorList>
            <person name="Ban H."/>
            <person name="Sato S."/>
            <person name="Yoshikawa S."/>
            <person name="Yamada K."/>
            <person name="Nakamura Y."/>
            <person name="Ichinomiya M."/>
            <person name="Sato N."/>
            <person name="Blanc-Mathieu R."/>
            <person name="Endo H."/>
            <person name="Kuwata A."/>
            <person name="Ogata H."/>
        </authorList>
    </citation>
    <scope>NUCLEOTIDE SEQUENCE [LARGE SCALE GENOMIC DNA]</scope>
</reference>
<evidence type="ECO:0008006" key="4">
    <source>
        <dbReference type="Google" id="ProtNLM"/>
    </source>
</evidence>